<sequence>MVLKQPTPLRRVVESVPFLSRVDEERDDEIPLSELRDPDYFGPDPDRETHWAGETDVQQYPSALNKISPKKIISWTAGLSIATLVLMFLLRRDSRIYIPSQSTELSVKLAKELSATAVPPYVLAYAPIVVLDKNELFFPSDMGAHVRNTSPALNFTALASPPTPLSLDNLNLLNDLGGEEIYLTLDDEIELPNEPSFLKGDRPDQRSLKTAGKSCVVIIKDRGHGMLDAFYMYFYSFNQGPTVMKMEIGDHVGDWEHNMVRFKNGLPDSIWYSQHNFGRAYTYHAVEKTASGRPVSYSAKGSHANYATKGKHDLADLEAQIPHNVAFDQTSVGAIWDPVLNAAYFTYSTKTKNFTAARTGEPEGFMYFDGRWGDMQYAEDDPVQMTYEQGFHKFTSGPNGPKFKSLDRDSICLDSSRTCIVKSSL</sequence>
<proteinExistence type="predicted"/>
<dbReference type="PANTHER" id="PTHR48174">
    <property type="entry name" value="DUF946 FAMILY PROTEIN"/>
    <property type="match status" value="1"/>
</dbReference>
<keyword evidence="2" id="KW-1185">Reference proteome</keyword>
<protein>
    <submittedName>
        <fullName evidence="1">Vacuolar protein sorting-associated protein 62</fullName>
    </submittedName>
</protein>
<dbReference type="EMBL" id="JBFCZG010000003">
    <property type="protein sequence ID" value="KAL3424065.1"/>
    <property type="molecule type" value="Genomic_DNA"/>
</dbReference>
<gene>
    <name evidence="1" type="ORF">PVAG01_03346</name>
</gene>
<organism evidence="1 2">
    <name type="scientific">Phlyctema vagabunda</name>
    <dbReference type="NCBI Taxonomy" id="108571"/>
    <lineage>
        <taxon>Eukaryota</taxon>
        <taxon>Fungi</taxon>
        <taxon>Dikarya</taxon>
        <taxon>Ascomycota</taxon>
        <taxon>Pezizomycotina</taxon>
        <taxon>Leotiomycetes</taxon>
        <taxon>Helotiales</taxon>
        <taxon>Dermateaceae</taxon>
        <taxon>Phlyctema</taxon>
    </lineage>
</organism>
<dbReference type="PANTHER" id="PTHR48174:SF5">
    <property type="entry name" value="VACUOLAR PROTEIN SORTING-ASSOCIATED PROTEIN 62"/>
    <property type="match status" value="1"/>
</dbReference>
<accession>A0ABR4PL47</accession>
<comment type="caution">
    <text evidence="1">The sequence shown here is derived from an EMBL/GenBank/DDBJ whole genome shotgun (WGS) entry which is preliminary data.</text>
</comment>
<dbReference type="Pfam" id="PF06101">
    <property type="entry name" value="Vps62"/>
    <property type="match status" value="1"/>
</dbReference>
<dbReference type="InterPro" id="IPR009291">
    <property type="entry name" value="Vps62"/>
</dbReference>
<reference evidence="1 2" key="1">
    <citation type="submission" date="2024-06" db="EMBL/GenBank/DDBJ databases">
        <title>Complete genome of Phlyctema vagabunda strain 19-DSS-EL-015.</title>
        <authorList>
            <person name="Fiorenzani C."/>
        </authorList>
    </citation>
    <scope>NUCLEOTIDE SEQUENCE [LARGE SCALE GENOMIC DNA]</scope>
    <source>
        <strain evidence="1 2">19-DSS-EL-015</strain>
    </source>
</reference>
<name>A0ABR4PL47_9HELO</name>
<evidence type="ECO:0000313" key="1">
    <source>
        <dbReference type="EMBL" id="KAL3424065.1"/>
    </source>
</evidence>
<dbReference type="Proteomes" id="UP001629113">
    <property type="component" value="Unassembled WGS sequence"/>
</dbReference>
<evidence type="ECO:0000313" key="2">
    <source>
        <dbReference type="Proteomes" id="UP001629113"/>
    </source>
</evidence>